<dbReference type="STRING" id="1802115.A2756_04845"/>
<protein>
    <recommendedName>
        <fullName evidence="2">EamA domain-containing protein</fullName>
    </recommendedName>
</protein>
<name>A0A1G2G183_9BACT</name>
<keyword evidence="1" id="KW-1133">Transmembrane helix</keyword>
<evidence type="ECO:0000313" key="4">
    <source>
        <dbReference type="Proteomes" id="UP000177785"/>
    </source>
</evidence>
<dbReference type="AlphaFoldDB" id="A0A1G2G183"/>
<keyword evidence="1" id="KW-0812">Transmembrane</keyword>
<sequence length="143" mass="15656">MKNIGFIYAIAAAITWGLVYTLDQKILMKVSPLVLLCVDSLLVAAITLPILASDQQSIRVLASSGTWNLGLIFISVVLAVLANFFIFSAIKILGASDASVFEIAYPFFVSLFSFLMFKTNLSFYFLLGACFIFVGSFIIIKFA</sequence>
<feature type="transmembrane region" description="Helical" evidence="1">
    <location>
        <begin position="6"/>
        <end position="22"/>
    </location>
</feature>
<feature type="transmembrane region" description="Helical" evidence="1">
    <location>
        <begin position="100"/>
        <end position="117"/>
    </location>
</feature>
<dbReference type="Proteomes" id="UP000177785">
    <property type="component" value="Unassembled WGS sequence"/>
</dbReference>
<dbReference type="GO" id="GO:0016020">
    <property type="term" value="C:membrane"/>
    <property type="evidence" value="ECO:0007669"/>
    <property type="project" value="InterPro"/>
</dbReference>
<feature type="domain" description="EamA" evidence="2">
    <location>
        <begin position="4"/>
        <end position="140"/>
    </location>
</feature>
<evidence type="ECO:0000256" key="1">
    <source>
        <dbReference type="SAM" id="Phobius"/>
    </source>
</evidence>
<accession>A0A1G2G183</accession>
<evidence type="ECO:0000313" key="3">
    <source>
        <dbReference type="EMBL" id="OGZ43608.1"/>
    </source>
</evidence>
<comment type="caution">
    <text evidence="3">The sequence shown here is derived from an EMBL/GenBank/DDBJ whole genome shotgun (WGS) entry which is preliminary data.</text>
</comment>
<feature type="transmembrane region" description="Helical" evidence="1">
    <location>
        <begin position="34"/>
        <end position="52"/>
    </location>
</feature>
<feature type="transmembrane region" description="Helical" evidence="1">
    <location>
        <begin position="123"/>
        <end position="142"/>
    </location>
</feature>
<dbReference type="EMBL" id="MHNL01000032">
    <property type="protein sequence ID" value="OGZ43608.1"/>
    <property type="molecule type" value="Genomic_DNA"/>
</dbReference>
<organism evidence="3 4">
    <name type="scientific">Candidatus Ryanbacteria bacterium RIFCSPHIGHO2_01_FULL_48_27</name>
    <dbReference type="NCBI Taxonomy" id="1802115"/>
    <lineage>
        <taxon>Bacteria</taxon>
        <taxon>Candidatus Ryaniibacteriota</taxon>
    </lineage>
</organism>
<dbReference type="SUPFAM" id="SSF103481">
    <property type="entry name" value="Multidrug resistance efflux transporter EmrE"/>
    <property type="match status" value="1"/>
</dbReference>
<dbReference type="InterPro" id="IPR037185">
    <property type="entry name" value="EmrE-like"/>
</dbReference>
<proteinExistence type="predicted"/>
<evidence type="ECO:0000259" key="2">
    <source>
        <dbReference type="Pfam" id="PF00892"/>
    </source>
</evidence>
<keyword evidence="1" id="KW-0472">Membrane</keyword>
<dbReference type="InterPro" id="IPR000620">
    <property type="entry name" value="EamA_dom"/>
</dbReference>
<gene>
    <name evidence="3" type="ORF">A2756_04845</name>
</gene>
<feature type="transmembrane region" description="Helical" evidence="1">
    <location>
        <begin position="72"/>
        <end position="93"/>
    </location>
</feature>
<dbReference type="Pfam" id="PF00892">
    <property type="entry name" value="EamA"/>
    <property type="match status" value="1"/>
</dbReference>
<reference evidence="3 4" key="1">
    <citation type="journal article" date="2016" name="Nat. Commun.">
        <title>Thousands of microbial genomes shed light on interconnected biogeochemical processes in an aquifer system.</title>
        <authorList>
            <person name="Anantharaman K."/>
            <person name="Brown C.T."/>
            <person name="Hug L.A."/>
            <person name="Sharon I."/>
            <person name="Castelle C.J."/>
            <person name="Probst A.J."/>
            <person name="Thomas B.C."/>
            <person name="Singh A."/>
            <person name="Wilkins M.J."/>
            <person name="Karaoz U."/>
            <person name="Brodie E.L."/>
            <person name="Williams K.H."/>
            <person name="Hubbard S.S."/>
            <person name="Banfield J.F."/>
        </authorList>
    </citation>
    <scope>NUCLEOTIDE SEQUENCE [LARGE SCALE GENOMIC DNA]</scope>
</reference>